<evidence type="ECO:0000259" key="1">
    <source>
        <dbReference type="PROSITE" id="PS50181"/>
    </source>
</evidence>
<dbReference type="CDD" id="cd09917">
    <property type="entry name" value="F-box_SF"/>
    <property type="match status" value="1"/>
</dbReference>
<feature type="domain" description="F-box" evidence="1">
    <location>
        <begin position="1"/>
        <end position="47"/>
    </location>
</feature>
<dbReference type="SUPFAM" id="SSF81383">
    <property type="entry name" value="F-box domain"/>
    <property type="match status" value="1"/>
</dbReference>
<name>A0A0B7FXX6_THACB</name>
<reference evidence="2 3" key="1">
    <citation type="submission" date="2014-11" db="EMBL/GenBank/DDBJ databases">
        <authorList>
            <person name="Wibberg Daniel"/>
        </authorList>
    </citation>
    <scope>NUCLEOTIDE SEQUENCE [LARGE SCALE GENOMIC DNA]</scope>
    <source>
        <strain evidence="2">Rhizoctonia solani AG1-IB 7/3/14</strain>
    </source>
</reference>
<keyword evidence="3" id="KW-1185">Reference proteome</keyword>
<evidence type="ECO:0000313" key="3">
    <source>
        <dbReference type="Proteomes" id="UP000059188"/>
    </source>
</evidence>
<sequence>MSPIALLPTESIVHILILLPPADIRTCKMVCRQLLAIIQESPELQYLLELDGLGYAPPLNSLDGLSFGDKIHVLQERRRGEANETQDISMHAVKFEQVGPLSANIRYSGGVLAVGKPSIDVTRQLQLYQLASNNKRTKYSSIVLRDIGVEAHDFRFDPDLDLLVLLERVTLADDNTDLEIRLHLRSLSTGKAHHLAPMPVLTNTFKFTSTYNDAGFQISGKHVSILCYTNSRLDSSSPKMHVWDWTTGELITSTEVPGMEFAFISEDSFIVPTSRYKWDGSDTIGSLLVYAITGTNLGGRARHVGSLRLPVTATGPCHSQCHFIATSLPPLPLVVDGHLKMMPPKRIYEIGSSSHYLCLHVKAFNIANMHGEMANGMLFIPVLSVHQTLKKMMANQSLTPTHIPWEEWANGTSWVNTRSLRPSTNCVFGHRAALLSFDHNERGWRVLLCDLRANIRGCNVEDFLKNEGEALRHSDKYLNGVFTNAGTGIREPAVIRSFLISEDEEWNVHTDSIPPVLGIDDERGE</sequence>
<dbReference type="Proteomes" id="UP000059188">
    <property type="component" value="Unassembled WGS sequence"/>
</dbReference>
<dbReference type="PROSITE" id="PS50181">
    <property type="entry name" value="FBOX"/>
    <property type="match status" value="1"/>
</dbReference>
<evidence type="ECO:0000313" key="2">
    <source>
        <dbReference type="EMBL" id="CEL62816.1"/>
    </source>
</evidence>
<dbReference type="InterPro" id="IPR036047">
    <property type="entry name" value="F-box-like_dom_sf"/>
</dbReference>
<dbReference type="Pfam" id="PF00646">
    <property type="entry name" value="F-box"/>
    <property type="match status" value="1"/>
</dbReference>
<accession>A0A0B7FXX6</accession>
<dbReference type="OrthoDB" id="2745718at2759"/>
<dbReference type="EMBL" id="LN679170">
    <property type="protein sequence ID" value="CEL62816.1"/>
    <property type="molecule type" value="Genomic_DNA"/>
</dbReference>
<gene>
    <name evidence="2" type="ORF">RSOLAG1IB_10500</name>
</gene>
<protein>
    <recommendedName>
        <fullName evidence="1">F-box domain-containing protein</fullName>
    </recommendedName>
</protein>
<proteinExistence type="predicted"/>
<dbReference type="InterPro" id="IPR001810">
    <property type="entry name" value="F-box_dom"/>
</dbReference>
<dbReference type="AlphaFoldDB" id="A0A0B7FXX6"/>
<organism evidence="2 3">
    <name type="scientific">Thanatephorus cucumeris (strain AG1-IB / isolate 7/3/14)</name>
    <name type="common">Lettuce bottom rot fungus</name>
    <name type="synonym">Rhizoctonia solani</name>
    <dbReference type="NCBI Taxonomy" id="1108050"/>
    <lineage>
        <taxon>Eukaryota</taxon>
        <taxon>Fungi</taxon>
        <taxon>Dikarya</taxon>
        <taxon>Basidiomycota</taxon>
        <taxon>Agaricomycotina</taxon>
        <taxon>Agaricomycetes</taxon>
        <taxon>Cantharellales</taxon>
        <taxon>Ceratobasidiaceae</taxon>
        <taxon>Rhizoctonia</taxon>
        <taxon>Rhizoctonia solani AG-1</taxon>
    </lineage>
</organism>